<dbReference type="AlphaFoldDB" id="A0A940DIA3"/>
<dbReference type="Gene3D" id="1.20.120.1550">
    <property type="entry name" value="Protein of unknown function DUF5063"/>
    <property type="match status" value="1"/>
</dbReference>
<reference evidence="1" key="2">
    <citation type="journal article" date="2021" name="PeerJ">
        <title>Extensive microbial diversity within the chicken gut microbiome revealed by metagenomics and culture.</title>
        <authorList>
            <person name="Gilroy R."/>
            <person name="Ravi A."/>
            <person name="Getino M."/>
            <person name="Pursley I."/>
            <person name="Horton D.L."/>
            <person name="Alikhan N.F."/>
            <person name="Baker D."/>
            <person name="Gharbi K."/>
            <person name="Hall N."/>
            <person name="Watson M."/>
            <person name="Adriaenssens E.M."/>
            <person name="Foster-Nyarko E."/>
            <person name="Jarju S."/>
            <person name="Secka A."/>
            <person name="Antonio M."/>
            <person name="Oren A."/>
            <person name="Chaudhuri R.R."/>
            <person name="La Ragione R."/>
            <person name="Hildebrand F."/>
            <person name="Pallen M.J."/>
        </authorList>
    </citation>
    <scope>NUCLEOTIDE SEQUENCE</scope>
    <source>
        <strain evidence="1">3924</strain>
    </source>
</reference>
<comment type="caution">
    <text evidence="1">The sequence shown here is derived from an EMBL/GenBank/DDBJ whole genome shotgun (WGS) entry which is preliminary data.</text>
</comment>
<gene>
    <name evidence="1" type="ORF">IAC51_01985</name>
</gene>
<protein>
    <submittedName>
        <fullName evidence="1">DUF5063 domain-containing protein</fullName>
    </submittedName>
</protein>
<dbReference type="Pfam" id="PF16702">
    <property type="entry name" value="DUF5063"/>
    <property type="match status" value="1"/>
</dbReference>
<dbReference type="Proteomes" id="UP000712007">
    <property type="component" value="Unassembled WGS sequence"/>
</dbReference>
<reference evidence="1" key="1">
    <citation type="submission" date="2020-10" db="EMBL/GenBank/DDBJ databases">
        <authorList>
            <person name="Gilroy R."/>
        </authorList>
    </citation>
    <scope>NUCLEOTIDE SEQUENCE</scope>
    <source>
        <strain evidence="1">3924</strain>
    </source>
</reference>
<evidence type="ECO:0000313" key="2">
    <source>
        <dbReference type="Proteomes" id="UP000712007"/>
    </source>
</evidence>
<organism evidence="1 2">
    <name type="scientific">Candidatus Aphodosoma intestinipullorum</name>
    <dbReference type="NCBI Taxonomy" id="2840674"/>
    <lineage>
        <taxon>Bacteria</taxon>
        <taxon>Pseudomonadati</taxon>
        <taxon>Bacteroidota</taxon>
        <taxon>Bacteroidia</taxon>
        <taxon>Bacteroidales</taxon>
        <taxon>Candidatus Aphodosoma</taxon>
    </lineage>
</organism>
<accession>A0A940DIA3</accession>
<evidence type="ECO:0000313" key="1">
    <source>
        <dbReference type="EMBL" id="MBO8439400.1"/>
    </source>
</evidence>
<dbReference type="InterPro" id="IPR038312">
    <property type="entry name" value="DUF5063_sf"/>
</dbReference>
<name>A0A940DIA3_9BACT</name>
<dbReference type="InterPro" id="IPR032025">
    <property type="entry name" value="DUF5063"/>
</dbReference>
<sequence length="169" mass="19199">MAFAKGSIEFLTVANEVCKYMEADTIDRADFIDKMRKLIPFLYMKAAMVEPLPPVYDEEPEKFVDENDYEAMRSKLAAIMGDADQYLTAVHPDIRYSDTTVMATISESLTDVYQPLKDFVSCGRIGNEDLMNDALIVCIREFRSYWGARLLDAQLALHMAWAADDENAD</sequence>
<dbReference type="EMBL" id="JADIMV010000037">
    <property type="protein sequence ID" value="MBO8439400.1"/>
    <property type="molecule type" value="Genomic_DNA"/>
</dbReference>
<proteinExistence type="predicted"/>